<reference evidence="1" key="2">
    <citation type="submission" date="2013-10" db="EMBL/GenBank/DDBJ databases">
        <authorList>
            <person name="Aslett M."/>
        </authorList>
    </citation>
    <scope>NUCLEOTIDE SEQUENCE [LARGE SCALE GENOMIC DNA]</scope>
    <source>
        <strain evidence="1">Houghton</strain>
    </source>
</reference>
<sequence length="262" mass="29657">MQAAARGPLGAPLQQQHVQQLLQQQEHWLLDNEDASEQQLAAALQQVTETLQQDCKPYFEAVERERKQKETDLETNAAAAAAAAANGSKEDMDVKLPNSQCIKRAKKNKDEANELFKDGNVELAVQRYIKGLQYLSKVFDLKENEKEEVQTLKQCLNLNLAQAYLKLMGSDPKTPHFEAFAKKALSSCDAALEIDDQCVKALYRRAVANERLKEYANGLADVKKALKMVPEDADFLKLKERLEARIKAEKEQQKKIYSRMFS</sequence>
<reference evidence="1" key="1">
    <citation type="submission" date="2013-10" db="EMBL/GenBank/DDBJ databases">
        <title>Genomic analysis of the causative agents of coccidiosis in chickens.</title>
        <authorList>
            <person name="Reid A.J."/>
            <person name="Blake D."/>
            <person name="Billington K."/>
            <person name="Browne H."/>
            <person name="Dunn M."/>
            <person name="Hung S."/>
            <person name="Kawahara F."/>
            <person name="Miranda-Saavedra D."/>
            <person name="Mourier T."/>
            <person name="Nagra H."/>
            <person name="Otto T.D."/>
            <person name="Rawlings N."/>
            <person name="Sanchez A."/>
            <person name="Sanders M."/>
            <person name="Subramaniam C."/>
            <person name="Tay Y."/>
            <person name="Dear P."/>
            <person name="Doerig C."/>
            <person name="Gruber A."/>
            <person name="Parkinson J."/>
            <person name="Shirley M."/>
            <person name="Wan K.L."/>
            <person name="Berriman M."/>
            <person name="Tomley F."/>
            <person name="Pain A."/>
        </authorList>
    </citation>
    <scope>NUCLEOTIDE SEQUENCE [LARGE SCALE GENOMIC DNA]</scope>
    <source>
        <strain evidence="1">Houghton</strain>
    </source>
</reference>
<dbReference type="PANTHER" id="PTHR46512:SF10">
    <property type="entry name" value="FK506-BINDING PROTEIN-LIKE"/>
    <property type="match status" value="1"/>
</dbReference>
<dbReference type="PANTHER" id="PTHR46512">
    <property type="entry name" value="PEPTIDYLPROLYL ISOMERASE"/>
    <property type="match status" value="1"/>
</dbReference>
<accession>U6L478</accession>
<dbReference type="OrthoDB" id="348355at2759"/>
<dbReference type="SUPFAM" id="SSF48452">
    <property type="entry name" value="TPR-like"/>
    <property type="match status" value="1"/>
</dbReference>
<evidence type="ECO:0000313" key="1">
    <source>
        <dbReference type="EMBL" id="CDJ44946.1"/>
    </source>
</evidence>
<dbReference type="SMART" id="SM00028">
    <property type="entry name" value="TPR"/>
    <property type="match status" value="2"/>
</dbReference>
<organism evidence="1 2">
    <name type="scientific">Eimeria tenella</name>
    <name type="common">Coccidian parasite</name>
    <dbReference type="NCBI Taxonomy" id="5802"/>
    <lineage>
        <taxon>Eukaryota</taxon>
        <taxon>Sar</taxon>
        <taxon>Alveolata</taxon>
        <taxon>Apicomplexa</taxon>
        <taxon>Conoidasida</taxon>
        <taxon>Coccidia</taxon>
        <taxon>Eucoccidiorida</taxon>
        <taxon>Eimeriorina</taxon>
        <taxon>Eimeriidae</taxon>
        <taxon>Eimeria</taxon>
    </lineage>
</organism>
<dbReference type="AlphaFoldDB" id="U6L478"/>
<keyword evidence="2" id="KW-1185">Reference proteome</keyword>
<name>U6L478_EIMTE</name>
<dbReference type="Gene3D" id="1.25.40.10">
    <property type="entry name" value="Tetratricopeptide repeat domain"/>
    <property type="match status" value="1"/>
</dbReference>
<dbReference type="InterPro" id="IPR050754">
    <property type="entry name" value="FKBP4/5/8-like"/>
</dbReference>
<dbReference type="VEuPathDB" id="ToxoDB:ETH2_1125100"/>
<dbReference type="OMA" id="TPHFEAF"/>
<dbReference type="InterPro" id="IPR019734">
    <property type="entry name" value="TPR_rpt"/>
</dbReference>
<gene>
    <name evidence="1" type="ORF">ETH_00042945</name>
</gene>
<dbReference type="VEuPathDB" id="ToxoDB:ETH_00042945"/>
<dbReference type="GeneID" id="25257628"/>
<dbReference type="RefSeq" id="XP_013235693.1">
    <property type="nucleotide sequence ID" value="XM_013380239.1"/>
</dbReference>
<proteinExistence type="predicted"/>
<dbReference type="InterPro" id="IPR011990">
    <property type="entry name" value="TPR-like_helical_dom_sf"/>
</dbReference>
<protein>
    <submittedName>
        <fullName evidence="1">DnaK family domain containing protein, putative</fullName>
    </submittedName>
</protein>
<evidence type="ECO:0000313" key="2">
    <source>
        <dbReference type="Proteomes" id="UP000030747"/>
    </source>
</evidence>
<dbReference type="Proteomes" id="UP000030747">
    <property type="component" value="Unassembled WGS sequence"/>
</dbReference>
<dbReference type="EMBL" id="HG677875">
    <property type="protein sequence ID" value="CDJ44946.1"/>
    <property type="molecule type" value="Genomic_DNA"/>
</dbReference>